<accession>A0A382PVE0</accession>
<feature type="non-terminal residue" evidence="1">
    <location>
        <position position="320"/>
    </location>
</feature>
<proteinExistence type="predicted"/>
<reference evidence="1" key="1">
    <citation type="submission" date="2018-05" db="EMBL/GenBank/DDBJ databases">
        <authorList>
            <person name="Lanie J.A."/>
            <person name="Ng W.-L."/>
            <person name="Kazmierczak K.M."/>
            <person name="Andrzejewski T.M."/>
            <person name="Davidsen T.M."/>
            <person name="Wayne K.J."/>
            <person name="Tettelin H."/>
            <person name="Glass J.I."/>
            <person name="Rusch D."/>
            <person name="Podicherti R."/>
            <person name="Tsui H.-C.T."/>
            <person name="Winkler M.E."/>
        </authorList>
    </citation>
    <scope>NUCLEOTIDE SEQUENCE</scope>
</reference>
<sequence length="320" mass="35522">MIAKLFSFGCGLLCALALVVQPVSAQISLWKLGGSSLQWAENDTTRLFIDFTSVPGSIQPIYLTPERTVFAHLDNWVFWRNPSDIVLGYVDGETPRTWKWSDGLAAPNGSLLIDGDPATYYPPRAVPLEREVYTMDLAVAVPAIAFGFTTPSQGFRSDGTPLETDAIPGYDVSIASESERPIVAGTLEPLSHIIADVDENFEPRVEIPFPRRYTRFVRYRRQVSILDEDFLASFVRSQYREAPPGTLAEFELFAQGVPRKVIYKTKVTDLGQSVNFGQLSWRATSLRMVDGVAVETPDAAVGIKIEARTGRDEDPAIYHE</sequence>
<dbReference type="EMBL" id="UINC01109249">
    <property type="protein sequence ID" value="SVC75941.1"/>
    <property type="molecule type" value="Genomic_DNA"/>
</dbReference>
<evidence type="ECO:0000313" key="1">
    <source>
        <dbReference type="EMBL" id="SVC75941.1"/>
    </source>
</evidence>
<protein>
    <submittedName>
        <fullName evidence="1">Uncharacterized protein</fullName>
    </submittedName>
</protein>
<dbReference type="AlphaFoldDB" id="A0A382PVE0"/>
<organism evidence="1">
    <name type="scientific">marine metagenome</name>
    <dbReference type="NCBI Taxonomy" id="408172"/>
    <lineage>
        <taxon>unclassified sequences</taxon>
        <taxon>metagenomes</taxon>
        <taxon>ecological metagenomes</taxon>
    </lineage>
</organism>
<name>A0A382PVE0_9ZZZZ</name>
<gene>
    <name evidence="1" type="ORF">METZ01_LOCUS328795</name>
</gene>